<dbReference type="Pfam" id="PF16321">
    <property type="entry name" value="Ribosom_S30AE_C"/>
    <property type="match status" value="1"/>
</dbReference>
<dbReference type="GO" id="GO:0009534">
    <property type="term" value="C:chloroplast thylakoid"/>
    <property type="evidence" value="ECO:0007005"/>
    <property type="project" value="TAIR"/>
</dbReference>
<feature type="region of interest" description="Disordered" evidence="2">
    <location>
        <begin position="343"/>
        <end position="365"/>
    </location>
</feature>
<dbReference type="GO" id="GO:0005840">
    <property type="term" value="C:ribosome"/>
    <property type="evidence" value="ECO:0007669"/>
    <property type="project" value="UniProtKB-KW"/>
</dbReference>
<dbReference type="GO" id="GO:0009570">
    <property type="term" value="C:chloroplast stroma"/>
    <property type="evidence" value="ECO:0007005"/>
    <property type="project" value="TAIR"/>
</dbReference>
<dbReference type="AlphaFoldDB" id="Q9FLV3"/>
<dbReference type="GO" id="GO:0009536">
    <property type="term" value="C:plastid"/>
    <property type="evidence" value="ECO:0007005"/>
    <property type="project" value="TAIR"/>
</dbReference>
<reference evidence="4" key="1">
    <citation type="journal article" date="1998" name="DNA Res.">
        <title>Structural analysis of Arabidopsis thaliana chromosome 5. IV. Sequence features of the regions of 1,456,315 bp covered by nineteen physically assigned P1 and TAC clones.</title>
        <authorList>
            <person name="Sato S."/>
            <person name="Kaneko T."/>
            <person name="Kotani H."/>
            <person name="Nakamura Y."/>
            <person name="Asamizu E."/>
            <person name="Miyajima N."/>
            <person name="Tabata S."/>
        </authorList>
    </citation>
    <scope>NUCLEOTIDE SEQUENCE [LARGE SCALE GENOMIC DNA]</scope>
</reference>
<dbReference type="FunFam" id="3.30.160.100:FF:000006">
    <property type="entry name" value="Ribosome-binding factor PSRP1, chloroplastic"/>
    <property type="match status" value="1"/>
</dbReference>
<dbReference type="FunFam" id="3.30.505.50:FF:000003">
    <property type="entry name" value="ribosome-binding factor PSRP1, chloroplastic"/>
    <property type="match status" value="1"/>
</dbReference>
<name>Q9FLV3_ARATH</name>
<dbReference type="InterPro" id="IPR050574">
    <property type="entry name" value="HPF/YfiA_ribosome-assoc"/>
</dbReference>
<evidence type="ECO:0000256" key="2">
    <source>
        <dbReference type="SAM" id="MobiDB-lite"/>
    </source>
</evidence>
<proteinExistence type="inferred from homology"/>
<dbReference type="InterPro" id="IPR036567">
    <property type="entry name" value="RHF-like"/>
</dbReference>
<keyword evidence="4" id="KW-0689">Ribosomal protein</keyword>
<evidence type="ECO:0000313" key="4">
    <source>
        <dbReference type="EMBL" id="BAB11201.1"/>
    </source>
</evidence>
<organism evidence="4">
    <name type="scientific">Arabidopsis thaliana</name>
    <name type="common">Mouse-ear cress</name>
    <dbReference type="NCBI Taxonomy" id="3702"/>
    <lineage>
        <taxon>Eukaryota</taxon>
        <taxon>Viridiplantae</taxon>
        <taxon>Streptophyta</taxon>
        <taxon>Embryophyta</taxon>
        <taxon>Tracheophyta</taxon>
        <taxon>Spermatophyta</taxon>
        <taxon>Magnoliopsida</taxon>
        <taxon>eudicotyledons</taxon>
        <taxon>Gunneridae</taxon>
        <taxon>Pentapetalae</taxon>
        <taxon>rosids</taxon>
        <taxon>malvids</taxon>
        <taxon>Brassicales</taxon>
        <taxon>Brassicaceae</taxon>
        <taxon>Camelineae</taxon>
        <taxon>Arabidopsis</taxon>
    </lineage>
</organism>
<dbReference type="ExpressionAtlas" id="Q9FLV3">
    <property type="expression patterns" value="baseline and differential"/>
</dbReference>
<accession>Q9FLV3</accession>
<dbReference type="NCBIfam" id="TIGR00741">
    <property type="entry name" value="yfiA"/>
    <property type="match status" value="1"/>
</dbReference>
<reference key="2">
    <citation type="journal article" date="2000" name="Nature">
        <title>Sequence and analysis of chromosome 5 of the plant Arabidopsis thaliana.</title>
        <authorList>
            <consortium name="Kazusa DNA Research Institute"/>
            <consortium name="Cold Spring Harbor and Washington University in St Louis Sequencing Consortium"/>
            <consortium name="European Union Arabidopsis Genome Sequencing Consortium"/>
            <person name="Tabata S."/>
            <person name="Kaneko T."/>
            <person name="Nakamura Y."/>
            <person name="Kotani H."/>
            <person name="Kato T."/>
            <person name="Asamizu E."/>
            <person name="Miyajima N."/>
            <person name="Sasamoto S."/>
            <person name="Kimura T."/>
            <person name="Hosouchi T."/>
            <person name="Kawashima K."/>
            <person name="Kohara M."/>
            <person name="Matsumoto M."/>
            <person name="Matsuno A."/>
            <person name="Muraki A."/>
            <person name="Nakayama S."/>
            <person name="Nakazaki N."/>
            <person name="Naruo K."/>
            <person name="Okumura S."/>
            <person name="Shinpo S."/>
            <person name="Takeuchi C."/>
            <person name="Wada T."/>
            <person name="Watanabe A."/>
            <person name="Yamada M."/>
            <person name="Yasuda M."/>
            <person name="Sato S."/>
            <person name="de la Bastide M."/>
            <person name="Huang E."/>
            <person name="Spiegel L."/>
            <person name="Gnoj L."/>
            <person name="O'Shaughnessy A."/>
            <person name="Preston R."/>
            <person name="Habermann K."/>
            <person name="Murray J."/>
            <person name="Johnson D."/>
            <person name="Rohlfing T."/>
            <person name="Nelson J."/>
            <person name="Stoneking T."/>
            <person name="Pepin K."/>
            <person name="Spieth J."/>
            <person name="Sekhon M."/>
            <person name="Armstrong J."/>
            <person name="Becker M."/>
            <person name="Belter E."/>
            <person name="Cordum H."/>
            <person name="Cordes M."/>
            <person name="Courtney L."/>
            <person name="Courtney W."/>
            <person name="Dante M."/>
            <person name="Du H."/>
            <person name="Edwards J."/>
            <person name="Fryman J."/>
            <person name="Haakensen B."/>
            <person name="Lamar E."/>
            <person name="Latreille P."/>
            <person name="Leonard S."/>
            <person name="Meyer R."/>
            <person name="Mulvaney E."/>
            <person name="Ozersky P."/>
            <person name="Riley A."/>
            <person name="Strowmatt C."/>
            <person name="Wagner-McPherson C."/>
            <person name="Wollam A."/>
            <person name="Yoakum M."/>
            <person name="Bell M."/>
            <person name="Dedhia N."/>
            <person name="Parnell L."/>
            <person name="Shah R."/>
            <person name="Rodriguez M."/>
            <person name="See L.H."/>
            <person name="Vil D."/>
            <person name="Baker J."/>
            <person name="Kirchoff K."/>
            <person name="Toth K."/>
            <person name="King L."/>
            <person name="Bahret A."/>
            <person name="Miller B."/>
            <person name="Marra M."/>
            <person name="Martienssen R."/>
            <person name="McCombie W.R."/>
            <person name="Wilson R.K."/>
            <person name="Murphy G."/>
            <person name="Bancroft I."/>
            <person name="Volckaert G."/>
            <person name="Wambutt R."/>
            <person name="Dusterhoft A."/>
            <person name="Stiekema W."/>
            <person name="Pohl T."/>
            <person name="Entian K.D."/>
            <person name="Terryn N."/>
            <person name="Hartley N."/>
            <person name="Bent E."/>
            <person name="Johnson S."/>
            <person name="Langham S.A."/>
            <person name="McCullagh B."/>
            <person name="Robben J."/>
            <person name="Grymonprez B."/>
            <person name="Zimmermann W."/>
            <person name="Ramsperger U."/>
            <person name="Wedler H."/>
            <person name="Balke K."/>
            <person name="Wedler E."/>
            <person name="Peters S."/>
            <person name="van Staveren M."/>
            <person name="Dirkse W."/>
            <person name="Mooijman P."/>
            <person name="Lankhorst R.K."/>
            <person name="Weitzenegger T."/>
            <person name="Bothe G."/>
            <person name="Rose M."/>
            <person name="Hauf J."/>
            <person name="Berneiser S."/>
            <person name="Hempel S."/>
            <person name="Feldpausch M."/>
            <person name="Lamberth S."/>
            <person name="Villarroel R."/>
            <person name="Gielen J."/>
            <person name="Ardiles W."/>
            <person name="Bents O."/>
            <person name="Lemcke K."/>
            <person name="Kolesov G."/>
            <person name="Mayer K."/>
            <person name="Rudd S."/>
            <person name="Schoof H."/>
            <person name="Schueller C."/>
            <person name="Zaccaria P."/>
            <person name="Mewes H.W."/>
            <person name="Bevan M."/>
            <person name="Fransz P."/>
        </authorList>
    </citation>
    <scope>NUCLEOTIDE SEQUENCE [LARGE SCALE GENOMIC DNA]</scope>
    <source>
        <strain>cv. Columbia</strain>
    </source>
</reference>
<dbReference type="InterPro" id="IPR038416">
    <property type="entry name" value="Ribosom_S30AE_C_sf"/>
</dbReference>
<dbReference type="SUPFAM" id="SSF69754">
    <property type="entry name" value="Ribosome binding protein Y (YfiA homologue)"/>
    <property type="match status" value="1"/>
</dbReference>
<dbReference type="EMBL" id="AB010068">
    <property type="protein sequence ID" value="BAB11201.1"/>
    <property type="molecule type" value="Genomic_DNA"/>
</dbReference>
<dbReference type="InterPro" id="IPR034694">
    <property type="entry name" value="HPF_long/plastid"/>
</dbReference>
<evidence type="ECO:0000259" key="3">
    <source>
        <dbReference type="Pfam" id="PF16321"/>
    </source>
</evidence>
<dbReference type="HAMAP" id="MF_00839">
    <property type="entry name" value="HPF"/>
    <property type="match status" value="1"/>
</dbReference>
<protein>
    <submittedName>
        <fullName evidence="4">Similarity to ribosomal protein 30S subunit</fullName>
    </submittedName>
</protein>
<dbReference type="TAIR" id="AT5G24490"/>
<dbReference type="InterPro" id="IPR003489">
    <property type="entry name" value="RHF/RaiA"/>
</dbReference>
<dbReference type="Gene3D" id="3.30.505.50">
    <property type="entry name" value="Sigma 54 modulation/S30EA ribosomal protein, C-terminal domain"/>
    <property type="match status" value="1"/>
</dbReference>
<dbReference type="EMBL" id="AB025641">
    <property type="protein sequence ID" value="BAB11201.1"/>
    <property type="status" value="JOINED"/>
    <property type="molecule type" value="Genomic_DNA"/>
</dbReference>
<dbReference type="PANTHER" id="PTHR33231:SF1">
    <property type="entry name" value="30S RIBOSOMAL PROTEIN"/>
    <property type="match status" value="1"/>
</dbReference>
<feature type="domain" description="Sigma 54 modulation/S30EA ribosomal protein C-terminal" evidence="3">
    <location>
        <begin position="285"/>
        <end position="338"/>
    </location>
</feature>
<dbReference type="CDD" id="cd00552">
    <property type="entry name" value="RaiA"/>
    <property type="match status" value="1"/>
</dbReference>
<dbReference type="InterPro" id="IPR032528">
    <property type="entry name" value="Ribosom_S30AE_C"/>
</dbReference>
<dbReference type="PhylomeDB" id="Q9FLV3"/>
<dbReference type="GO" id="GO:0009507">
    <property type="term" value="C:chloroplast"/>
    <property type="evidence" value="ECO:0007005"/>
    <property type="project" value="TAIR"/>
</dbReference>
<dbReference type="GO" id="GO:0003729">
    <property type="term" value="F:mRNA binding"/>
    <property type="evidence" value="ECO:0000314"/>
    <property type="project" value="TAIR"/>
</dbReference>
<dbReference type="GO" id="GO:0006417">
    <property type="term" value="P:regulation of translation"/>
    <property type="evidence" value="ECO:0007669"/>
    <property type="project" value="UniProtKB-KW"/>
</dbReference>
<dbReference type="PANTHER" id="PTHR33231">
    <property type="entry name" value="30S RIBOSOMAL PROTEIN"/>
    <property type="match status" value="1"/>
</dbReference>
<sequence>MERKGFISQFFSFCICHHPYPFFTLSKIFSTSFLTTSVFKLHFSEESKICESLSLSQMATLLGFSQTKFHHCGVWISTPPCSSSSTVVSMVGLNRTDSKKLRSDFLGQIGYEDRRQVRHSYCRSSLAVKMSWDGPLASVKLIIQGKNLELSEPIKQHVEEKVGKSVQKHSHLVREVDVRLSVRGGEFGKGPRIRRCEVTLFTKKHGVVRAEEDAETVYACIDLVSTIIQRKLRKIKEKDSDHGRHMKGFNRLKVREPVIEPVVEDVEDSTDSSVGEEEEEDDLIKEIVRTKTFEMPPLTVAEAVEQLELVSHDFYGFQNEETGEINIVYKRKEGGYGLIIPKKDGKAEKVEPLPTEQLNEHSFAE</sequence>
<keyword evidence="4" id="KW-0687">Ribonucleoprotein</keyword>
<evidence type="ECO:0000256" key="1">
    <source>
        <dbReference type="ARBA" id="ARBA00022845"/>
    </source>
</evidence>
<keyword evidence="1" id="KW-0810">Translation regulation</keyword>
<dbReference type="Pfam" id="PF02482">
    <property type="entry name" value="Ribosomal_S30AE"/>
    <property type="match status" value="1"/>
</dbReference>
<dbReference type="Gene3D" id="3.30.160.100">
    <property type="entry name" value="Ribosome hibernation promotion factor-like"/>
    <property type="match status" value="1"/>
</dbReference>